<dbReference type="Pfam" id="PF02934">
    <property type="entry name" value="GatB_N"/>
    <property type="match status" value="1"/>
</dbReference>
<evidence type="ECO:0000259" key="11">
    <source>
        <dbReference type="SMART" id="SM00845"/>
    </source>
</evidence>
<dbReference type="GO" id="GO:0005524">
    <property type="term" value="F:ATP binding"/>
    <property type="evidence" value="ECO:0007669"/>
    <property type="project" value="UniProtKB-KW"/>
</dbReference>
<dbReference type="Proteomes" id="UP000265341">
    <property type="component" value="Unassembled WGS sequence"/>
</dbReference>
<keyword evidence="5 10" id="KW-0067">ATP-binding</keyword>
<evidence type="ECO:0000256" key="5">
    <source>
        <dbReference type="ARBA" id="ARBA00022840"/>
    </source>
</evidence>
<dbReference type="InterPro" id="IPR003789">
    <property type="entry name" value="Asn/Gln_tRNA_amidoTrase-B-like"/>
</dbReference>
<dbReference type="InterPro" id="IPR023168">
    <property type="entry name" value="GatB_Yqey_C_2"/>
</dbReference>
<evidence type="ECO:0000256" key="3">
    <source>
        <dbReference type="ARBA" id="ARBA00022598"/>
    </source>
</evidence>
<keyword evidence="4 10" id="KW-0547">Nucleotide-binding</keyword>
<dbReference type="EMBL" id="QWLA01000043">
    <property type="protein sequence ID" value="RIH85364.1"/>
    <property type="molecule type" value="Genomic_DNA"/>
</dbReference>
<comment type="similarity">
    <text evidence="1 10">Belongs to the GatB/GatE family. GatB subfamily.</text>
</comment>
<comment type="catalytic activity">
    <reaction evidence="9 10">
        <text>L-glutamyl-tRNA(Gln) + L-glutamine + ATP + H2O = L-glutaminyl-tRNA(Gln) + L-glutamate + ADP + phosphate + H(+)</text>
        <dbReference type="Rhea" id="RHEA:17521"/>
        <dbReference type="Rhea" id="RHEA-COMP:9681"/>
        <dbReference type="Rhea" id="RHEA-COMP:9684"/>
        <dbReference type="ChEBI" id="CHEBI:15377"/>
        <dbReference type="ChEBI" id="CHEBI:15378"/>
        <dbReference type="ChEBI" id="CHEBI:29985"/>
        <dbReference type="ChEBI" id="CHEBI:30616"/>
        <dbReference type="ChEBI" id="CHEBI:43474"/>
        <dbReference type="ChEBI" id="CHEBI:58359"/>
        <dbReference type="ChEBI" id="CHEBI:78520"/>
        <dbReference type="ChEBI" id="CHEBI:78521"/>
        <dbReference type="ChEBI" id="CHEBI:456216"/>
    </reaction>
</comment>
<evidence type="ECO:0000256" key="10">
    <source>
        <dbReference type="HAMAP-Rule" id="MF_00121"/>
    </source>
</evidence>
<dbReference type="SUPFAM" id="SSF89095">
    <property type="entry name" value="GatB/YqeY motif"/>
    <property type="match status" value="1"/>
</dbReference>
<feature type="domain" description="Asn/Gln amidotransferase" evidence="11">
    <location>
        <begin position="323"/>
        <end position="470"/>
    </location>
</feature>
<proteinExistence type="inferred from homology"/>
<dbReference type="InterPro" id="IPR017959">
    <property type="entry name" value="Asn/Gln-tRNA_amidoTrfase_suB/E"/>
</dbReference>
<evidence type="ECO:0000256" key="6">
    <source>
        <dbReference type="ARBA" id="ARBA00022917"/>
    </source>
</evidence>
<keyword evidence="3 10" id="KW-0436">Ligase</keyword>
<evidence type="ECO:0000256" key="9">
    <source>
        <dbReference type="ARBA" id="ARBA00047913"/>
    </source>
</evidence>
<evidence type="ECO:0000256" key="4">
    <source>
        <dbReference type="ARBA" id="ARBA00022741"/>
    </source>
</evidence>
<dbReference type="NCBIfam" id="NF004014">
    <property type="entry name" value="PRK05477.1-4"/>
    <property type="match status" value="1"/>
</dbReference>
<comment type="subunit">
    <text evidence="2 10">Heterotrimer of A, B and C subunits.</text>
</comment>
<dbReference type="SUPFAM" id="SSF55931">
    <property type="entry name" value="Glutamine synthetase/guanido kinase"/>
    <property type="match status" value="1"/>
</dbReference>
<protein>
    <recommendedName>
        <fullName evidence="10">Aspartyl/glutamyl-tRNA(Asn/Gln) amidotransferase subunit B</fullName>
        <shortName evidence="10">Asp/Glu-ADT subunit B</shortName>
        <ecNumber evidence="10">6.3.5.-</ecNumber>
    </recommendedName>
</protein>
<dbReference type="InterPro" id="IPR006075">
    <property type="entry name" value="Asn/Gln-tRNA_Trfase_suB/E_cat"/>
</dbReference>
<dbReference type="GO" id="GO:0050566">
    <property type="term" value="F:asparaginyl-tRNA synthase (glutamine-hydrolyzing) activity"/>
    <property type="evidence" value="ECO:0007669"/>
    <property type="project" value="RHEA"/>
</dbReference>
<keyword evidence="12" id="KW-0808">Transferase</keyword>
<dbReference type="OrthoDB" id="9804078at2"/>
<dbReference type="PANTHER" id="PTHR11659:SF0">
    <property type="entry name" value="GLUTAMYL-TRNA(GLN) AMIDOTRANSFERASE SUBUNIT B, MITOCHONDRIAL"/>
    <property type="match status" value="1"/>
</dbReference>
<dbReference type="GO" id="GO:0006412">
    <property type="term" value="P:translation"/>
    <property type="evidence" value="ECO:0007669"/>
    <property type="project" value="UniProtKB-UniRule"/>
</dbReference>
<accession>A0A399EKV3</accession>
<name>A0A399EKV3_9DEIN</name>
<dbReference type="EC" id="6.3.5.-" evidence="10"/>
<keyword evidence="6 10" id="KW-0648">Protein biosynthesis</keyword>
<dbReference type="InterPro" id="IPR014746">
    <property type="entry name" value="Gln_synth/guanido_kin_cat_dom"/>
</dbReference>
<dbReference type="InterPro" id="IPR004413">
    <property type="entry name" value="GatB"/>
</dbReference>
<dbReference type="Gene3D" id="1.10.10.410">
    <property type="match status" value="1"/>
</dbReference>
<dbReference type="GO" id="GO:0016740">
    <property type="term" value="F:transferase activity"/>
    <property type="evidence" value="ECO:0007669"/>
    <property type="project" value="UniProtKB-KW"/>
</dbReference>
<evidence type="ECO:0000256" key="1">
    <source>
        <dbReference type="ARBA" id="ARBA00005306"/>
    </source>
</evidence>
<evidence type="ECO:0000313" key="13">
    <source>
        <dbReference type="Proteomes" id="UP000265341"/>
    </source>
</evidence>
<dbReference type="SMART" id="SM00845">
    <property type="entry name" value="GatB_Yqey"/>
    <property type="match status" value="1"/>
</dbReference>
<dbReference type="PANTHER" id="PTHR11659">
    <property type="entry name" value="GLUTAMYL-TRNA GLN AMIDOTRANSFERASE SUBUNIT B MITOCHONDRIAL AND PROKARYOTIC PET112-RELATED"/>
    <property type="match status" value="1"/>
</dbReference>
<dbReference type="PROSITE" id="PS01234">
    <property type="entry name" value="GATB"/>
    <property type="match status" value="1"/>
</dbReference>
<organism evidence="12 13">
    <name type="scientific">Calidithermus roseus</name>
    <dbReference type="NCBI Taxonomy" id="1644118"/>
    <lineage>
        <taxon>Bacteria</taxon>
        <taxon>Thermotogati</taxon>
        <taxon>Deinococcota</taxon>
        <taxon>Deinococci</taxon>
        <taxon>Thermales</taxon>
        <taxon>Thermaceae</taxon>
        <taxon>Calidithermus</taxon>
    </lineage>
</organism>
<dbReference type="AlphaFoldDB" id="A0A399EKV3"/>
<evidence type="ECO:0000256" key="8">
    <source>
        <dbReference type="ARBA" id="ARBA00047380"/>
    </source>
</evidence>
<dbReference type="NCBIfam" id="TIGR00133">
    <property type="entry name" value="gatB"/>
    <property type="match status" value="1"/>
</dbReference>
<comment type="caution">
    <text evidence="12">The sequence shown here is derived from an EMBL/GenBank/DDBJ whole genome shotgun (WGS) entry which is preliminary data.</text>
</comment>
<comment type="function">
    <text evidence="7 10">Allows the formation of correctly charged Asn-tRNA(Asn) or Gln-tRNA(Gln) through the transamidation of misacylated Asp-tRNA(Asn) or Glu-tRNA(Gln) in organisms which lack either or both of asparaginyl-tRNA or glutaminyl-tRNA synthetases. The reaction takes place in the presence of glutamine and ATP through an activated phospho-Asp-tRNA(Asn) or phospho-Glu-tRNA(Gln).</text>
</comment>
<reference evidence="12 13" key="1">
    <citation type="submission" date="2018-08" db="EMBL/GenBank/DDBJ databases">
        <title>Meiothermus roseus NBRC 110900 genome sequencing project.</title>
        <authorList>
            <person name="Da Costa M.S."/>
            <person name="Albuquerque L."/>
            <person name="Raposo P."/>
            <person name="Froufe H.J.C."/>
            <person name="Barroso C.S."/>
            <person name="Egas C."/>
        </authorList>
    </citation>
    <scope>NUCLEOTIDE SEQUENCE [LARGE SCALE GENOMIC DNA]</scope>
    <source>
        <strain evidence="12 13">NBRC 110900</strain>
    </source>
</reference>
<dbReference type="InterPro" id="IPR017958">
    <property type="entry name" value="Gln-tRNA_amidoTrfase_suB_CS"/>
</dbReference>
<dbReference type="GO" id="GO:0070681">
    <property type="term" value="P:glutaminyl-tRNAGln biosynthesis via transamidation"/>
    <property type="evidence" value="ECO:0007669"/>
    <property type="project" value="TreeGrafter"/>
</dbReference>
<evidence type="ECO:0000256" key="2">
    <source>
        <dbReference type="ARBA" id="ARBA00011123"/>
    </source>
</evidence>
<dbReference type="RefSeq" id="WP_119278301.1">
    <property type="nucleotide sequence ID" value="NZ_QWLA01000043.1"/>
</dbReference>
<sequence length="475" mass="52992">MSDFEAVVGLEIHLHLKTRTKMFSPAPADYFGAEPNTHVHPVDLGLPGVLPVTNAKAVEYGIIFGLALNCKIASWTQFHRKSYFYPDMPKNYQISQYDLPIAEHGWLEVEGERIGIKRVHLEEDAGKSLHPDFGDYSLIDLNRAGSPLIEMVTEPDIRTPEQARVFLSHVRSIAQTLGISDANPEEGKMRADVNVSVRRRGEPLGTKVEIKNLNSFKSVQRALEYEIKRQTELLRLGRRVEQATLGWDEGGGKTYVMRLKEGESDYRYFPEPDLPPIVVSEEWLQRLRAAMPELPAQKFARYVASGVRPYDAEILAYNASLARFFDEALRAYGGEPQKLADWLNADVAGYLNERGLEIQDTRLTPEHLGRLVGLFVKGEITSRVAKNLLPEVMEGADPEQLVRERGLKVVVDAGAIRALVEKVVTANPAVVQQIKDGKLQAINALLGQVMKESKGTAKPEVVRQLLAEVIGVQLA</sequence>
<dbReference type="GO" id="GO:0050567">
    <property type="term" value="F:glutaminyl-tRNA synthase (glutamine-hydrolyzing) activity"/>
    <property type="evidence" value="ECO:0007669"/>
    <property type="project" value="UniProtKB-UniRule"/>
</dbReference>
<comment type="catalytic activity">
    <reaction evidence="8 10">
        <text>L-aspartyl-tRNA(Asn) + L-glutamine + ATP + H2O = L-asparaginyl-tRNA(Asn) + L-glutamate + ADP + phosphate + 2 H(+)</text>
        <dbReference type="Rhea" id="RHEA:14513"/>
        <dbReference type="Rhea" id="RHEA-COMP:9674"/>
        <dbReference type="Rhea" id="RHEA-COMP:9677"/>
        <dbReference type="ChEBI" id="CHEBI:15377"/>
        <dbReference type="ChEBI" id="CHEBI:15378"/>
        <dbReference type="ChEBI" id="CHEBI:29985"/>
        <dbReference type="ChEBI" id="CHEBI:30616"/>
        <dbReference type="ChEBI" id="CHEBI:43474"/>
        <dbReference type="ChEBI" id="CHEBI:58359"/>
        <dbReference type="ChEBI" id="CHEBI:78515"/>
        <dbReference type="ChEBI" id="CHEBI:78516"/>
        <dbReference type="ChEBI" id="CHEBI:456216"/>
    </reaction>
</comment>
<evidence type="ECO:0000256" key="7">
    <source>
        <dbReference type="ARBA" id="ARBA00024799"/>
    </source>
</evidence>
<dbReference type="NCBIfam" id="NF004012">
    <property type="entry name" value="PRK05477.1-2"/>
    <property type="match status" value="1"/>
</dbReference>
<evidence type="ECO:0000313" key="12">
    <source>
        <dbReference type="EMBL" id="RIH85364.1"/>
    </source>
</evidence>
<dbReference type="InterPro" id="IPR018027">
    <property type="entry name" value="Asn/Gln_amidotransferase"/>
</dbReference>
<dbReference type="Pfam" id="PF02637">
    <property type="entry name" value="GatB_Yqey"/>
    <property type="match status" value="1"/>
</dbReference>
<dbReference type="HAMAP" id="MF_00121">
    <property type="entry name" value="GatB"/>
    <property type="match status" value="1"/>
</dbReference>
<keyword evidence="13" id="KW-1185">Reference proteome</keyword>
<dbReference type="FunFam" id="1.10.10.410:FF:000001">
    <property type="entry name" value="Aspartyl/glutamyl-tRNA(Asn/Gln) amidotransferase subunit B"/>
    <property type="match status" value="1"/>
</dbReference>
<gene>
    <name evidence="10 12" type="primary">gatB</name>
    <name evidence="12" type="ORF">Mrose_02236</name>
</gene>